<feature type="domain" description="ArsA/GET3 Anion-transporting ATPase-like" evidence="2">
    <location>
        <begin position="5"/>
        <end position="243"/>
    </location>
</feature>
<evidence type="ECO:0000256" key="1">
    <source>
        <dbReference type="ARBA" id="ARBA00011040"/>
    </source>
</evidence>
<dbReference type="SUPFAM" id="SSF52540">
    <property type="entry name" value="P-loop containing nucleoside triphosphate hydrolases"/>
    <property type="match status" value="1"/>
</dbReference>
<dbReference type="Gene3D" id="2.60.40.790">
    <property type="match status" value="1"/>
</dbReference>
<evidence type="ECO:0000313" key="5">
    <source>
        <dbReference type="Proteomes" id="UP000280307"/>
    </source>
</evidence>
<protein>
    <submittedName>
        <fullName evidence="4">ATPase</fullName>
    </submittedName>
</protein>
<dbReference type="AlphaFoldDB" id="A0A426U1L4"/>
<dbReference type="InterPro" id="IPR008978">
    <property type="entry name" value="HSP20-like_chaperone"/>
</dbReference>
<name>A0A426U1L4_9CHLR</name>
<feature type="domain" description="ArsA HSP20-like" evidence="3">
    <location>
        <begin position="307"/>
        <end position="358"/>
    </location>
</feature>
<dbReference type="EMBL" id="RSAS01000345">
    <property type="protein sequence ID" value="RRR73327.1"/>
    <property type="molecule type" value="Genomic_DNA"/>
</dbReference>
<dbReference type="Pfam" id="PF17886">
    <property type="entry name" value="ArsA_HSP20"/>
    <property type="match status" value="1"/>
</dbReference>
<dbReference type="PANTHER" id="PTHR10803">
    <property type="entry name" value="ARSENICAL PUMP-DRIVING ATPASE ARSENITE-TRANSLOCATING ATPASE"/>
    <property type="match status" value="1"/>
</dbReference>
<accession>A0A426U1L4</accession>
<dbReference type="Proteomes" id="UP000280307">
    <property type="component" value="Unassembled WGS sequence"/>
</dbReference>
<dbReference type="GO" id="GO:0005524">
    <property type="term" value="F:ATP binding"/>
    <property type="evidence" value="ECO:0007669"/>
    <property type="project" value="InterPro"/>
</dbReference>
<dbReference type="InterPro" id="IPR027417">
    <property type="entry name" value="P-loop_NTPase"/>
</dbReference>
<dbReference type="InterPro" id="IPR016300">
    <property type="entry name" value="ATPase_ArsA/GET3"/>
</dbReference>
<dbReference type="GO" id="GO:0016887">
    <property type="term" value="F:ATP hydrolysis activity"/>
    <property type="evidence" value="ECO:0007669"/>
    <property type="project" value="InterPro"/>
</dbReference>
<reference evidence="4 5" key="1">
    <citation type="submission" date="2018-12" db="EMBL/GenBank/DDBJ databases">
        <title>Genome Sequence of Candidatus Viridilinea halotolerans isolated from saline sulfide-rich spring.</title>
        <authorList>
            <person name="Grouzdev D.S."/>
            <person name="Burganskaya E.I."/>
            <person name="Krutkina M.S."/>
            <person name="Sukhacheva M.V."/>
            <person name="Gorlenko V.M."/>
        </authorList>
    </citation>
    <scope>NUCLEOTIDE SEQUENCE [LARGE SCALE GENOMIC DNA]</scope>
    <source>
        <strain evidence="4">Chok-6</strain>
    </source>
</reference>
<sequence>MNLLIFSGFNQILQSAAALASACHAARRGQRVLLVSVGPAHLTGALLGQNLGPRPLELESHLAAVEVDPLDEIGSRWDEVRPSLRSGITARLRDLAPEELPSFPGMDAIAGLLVAEKARHSGHFDLVILDGPLAEGLVRAVSLPDVLRWFTRLIVGIDRGPGRSRSSQDAAMIPAALLPPSAFAPLQDLRVELEAQRARIDAATGSRVRLVVTPEELSMPGVPISLTSLGLYGMAVDEVIVAGDLGKVSEASRETFSPEASSVRPRLRVGPVATEIANRDAWALRGAELYHDGEVFDPNLTKHPPTGEREMKLYIPFLDPKTLDIALSSEEVVVQLGPLRRHVLLPGIVTGGRLRAKVEPAEVLRLWVE</sequence>
<evidence type="ECO:0000313" key="4">
    <source>
        <dbReference type="EMBL" id="RRR73327.1"/>
    </source>
</evidence>
<dbReference type="InterPro" id="IPR025723">
    <property type="entry name" value="ArsA/GET3_ATPase-like"/>
</dbReference>
<evidence type="ECO:0000259" key="3">
    <source>
        <dbReference type="Pfam" id="PF17886"/>
    </source>
</evidence>
<dbReference type="InterPro" id="IPR040612">
    <property type="entry name" value="ArsA_HSP20-like"/>
</dbReference>
<proteinExistence type="inferred from homology"/>
<comment type="caution">
    <text evidence="4">The sequence shown here is derived from an EMBL/GenBank/DDBJ whole genome shotgun (WGS) entry which is preliminary data.</text>
</comment>
<dbReference type="PANTHER" id="PTHR10803:SF3">
    <property type="entry name" value="ATPASE GET3"/>
    <property type="match status" value="1"/>
</dbReference>
<organism evidence="4 5">
    <name type="scientific">Candidatus Viridilinea halotolerans</name>
    <dbReference type="NCBI Taxonomy" id="2491704"/>
    <lineage>
        <taxon>Bacteria</taxon>
        <taxon>Bacillati</taxon>
        <taxon>Chloroflexota</taxon>
        <taxon>Chloroflexia</taxon>
        <taxon>Chloroflexales</taxon>
        <taxon>Chloroflexineae</taxon>
        <taxon>Oscillochloridaceae</taxon>
        <taxon>Candidatus Viridilinea</taxon>
    </lineage>
</organism>
<dbReference type="Gene3D" id="3.40.50.300">
    <property type="entry name" value="P-loop containing nucleotide triphosphate hydrolases"/>
    <property type="match status" value="1"/>
</dbReference>
<gene>
    <name evidence="4" type="ORF">EI684_08860</name>
</gene>
<comment type="similarity">
    <text evidence="1">Belongs to the arsA ATPase family.</text>
</comment>
<dbReference type="Pfam" id="PF02374">
    <property type="entry name" value="ArsA_ATPase"/>
    <property type="match status" value="1"/>
</dbReference>
<evidence type="ECO:0000259" key="2">
    <source>
        <dbReference type="Pfam" id="PF02374"/>
    </source>
</evidence>